<sequence length="522" mass="60478">MYWIDECVKKIIDTKKTDKYVCAAGITPSGIVHIGNLRDAITSEFVFRGLKEAGKDAEFICSWDDYDRLRKIPKGVPEEFSKYIGMPLYKVPDPYGCHDSYSVHFEKDVEKDLAKVGIRPRFIYQHKMYLDNKYYPLIKIALQRRKEIARILFNFKVQDFSKEDIEKYYPLTVYCEACNKDSTKITDYDGENLVSYECKCSHKETADISKKNIGKLVWKIDWPMRWSYEKVSFEPGGKEHSTRGGSFDVASKISQEIFNNPAPVYQAYEFIGIVGMNAKMSSSLGNVIKISDLLAIYEPEIIRWFYAKTKPLSMLNFAFDQQILKNYAEFDRFAGKISTNSATDEEKQIGFYSQIKPGRKIKPNSLSFRQLASFVQLTKGNRTELEKLLKKAGAKFSQDNLDARFNSALNWTENYAPPEYRVSVESNANKDYFAKLPQGQKEMIKKLIKKLDQHWSEEALMNLLYDIPKSQTQDTQELKKIQRKFFKNIYMLLIGQETGPRLNTFFLALGKEKVTNLLDINE</sequence>
<dbReference type="InterPro" id="IPR002904">
    <property type="entry name" value="Lys-tRNA-ligase"/>
</dbReference>
<evidence type="ECO:0000256" key="10">
    <source>
        <dbReference type="HAMAP-Rule" id="MF_00177"/>
    </source>
</evidence>
<evidence type="ECO:0000256" key="3">
    <source>
        <dbReference type="ARBA" id="ARBA00022490"/>
    </source>
</evidence>
<dbReference type="GO" id="GO:0004824">
    <property type="term" value="F:lysine-tRNA ligase activity"/>
    <property type="evidence" value="ECO:0007669"/>
    <property type="project" value="UniProtKB-UniRule"/>
</dbReference>
<evidence type="ECO:0000256" key="8">
    <source>
        <dbReference type="ARBA" id="ARBA00023146"/>
    </source>
</evidence>
<keyword evidence="6 10" id="KW-0067">ATP-binding</keyword>
<evidence type="ECO:0000313" key="11">
    <source>
        <dbReference type="EMBL" id="PIT97673.1"/>
    </source>
</evidence>
<dbReference type="PROSITE" id="PS00178">
    <property type="entry name" value="AA_TRNA_LIGASE_I"/>
    <property type="match status" value="1"/>
</dbReference>
<evidence type="ECO:0000256" key="7">
    <source>
        <dbReference type="ARBA" id="ARBA00022917"/>
    </source>
</evidence>
<dbReference type="SUPFAM" id="SSF52374">
    <property type="entry name" value="Nucleotidylyl transferase"/>
    <property type="match status" value="1"/>
</dbReference>
<dbReference type="Gene3D" id="1.10.10.350">
    <property type="match status" value="1"/>
</dbReference>
<accession>A0A2M6WY36</accession>
<keyword evidence="7 10" id="KW-0648">Protein biosynthesis</keyword>
<comment type="caution">
    <text evidence="11">The sequence shown here is derived from an EMBL/GenBank/DDBJ whole genome shotgun (WGS) entry which is preliminary data.</text>
</comment>
<dbReference type="InterPro" id="IPR020751">
    <property type="entry name" value="aa-tRNA-synth_I_codon-bd_sub2"/>
</dbReference>
<dbReference type="HAMAP" id="MF_00177">
    <property type="entry name" value="Lys_tRNA_synth_class1"/>
    <property type="match status" value="1"/>
</dbReference>
<dbReference type="GO" id="GO:0000049">
    <property type="term" value="F:tRNA binding"/>
    <property type="evidence" value="ECO:0007669"/>
    <property type="project" value="InterPro"/>
</dbReference>
<evidence type="ECO:0000256" key="6">
    <source>
        <dbReference type="ARBA" id="ARBA00022840"/>
    </source>
</evidence>
<dbReference type="GO" id="GO:0005524">
    <property type="term" value="F:ATP binding"/>
    <property type="evidence" value="ECO:0007669"/>
    <property type="project" value="UniProtKB-UniRule"/>
</dbReference>
<dbReference type="AlphaFoldDB" id="A0A2M6WY36"/>
<comment type="subcellular location">
    <subcellularLocation>
        <location evidence="1 10">Cytoplasm</location>
    </subcellularLocation>
</comment>
<comment type="caution">
    <text evidence="10">Lacks conserved residue(s) required for the propagation of feature annotation.</text>
</comment>
<dbReference type="InterPro" id="IPR008925">
    <property type="entry name" value="aa_tRNA-synth_I_cd-bd_sf"/>
</dbReference>
<evidence type="ECO:0000256" key="4">
    <source>
        <dbReference type="ARBA" id="ARBA00022598"/>
    </source>
</evidence>
<dbReference type="PANTHER" id="PTHR37940:SF1">
    <property type="entry name" value="LYSINE--TRNA LIGASE"/>
    <property type="match status" value="1"/>
</dbReference>
<dbReference type="Gene3D" id="6.10.20.10">
    <property type="entry name" value="Lysine tRNA ligase, stem contact fold domain"/>
    <property type="match status" value="1"/>
</dbReference>
<reference evidence="12" key="1">
    <citation type="submission" date="2017-09" db="EMBL/GenBank/DDBJ databases">
        <title>Depth-based differentiation of microbial function through sediment-hosted aquifers and enrichment of novel symbionts in the deep terrestrial subsurface.</title>
        <authorList>
            <person name="Probst A.J."/>
            <person name="Ladd B."/>
            <person name="Jarett J.K."/>
            <person name="Geller-Mcgrath D.E."/>
            <person name="Sieber C.M.K."/>
            <person name="Emerson J.B."/>
            <person name="Anantharaman K."/>
            <person name="Thomas B.C."/>
            <person name="Malmstrom R."/>
            <person name="Stieglmeier M."/>
            <person name="Klingl A."/>
            <person name="Woyke T."/>
            <person name="Ryan C.M."/>
            <person name="Banfield J.F."/>
        </authorList>
    </citation>
    <scope>NUCLEOTIDE SEQUENCE [LARGE SCALE GENOMIC DNA]</scope>
</reference>
<dbReference type="Pfam" id="PF01921">
    <property type="entry name" value="tRNA-synt_1f"/>
    <property type="match status" value="1"/>
</dbReference>
<dbReference type="Proteomes" id="UP000228596">
    <property type="component" value="Unassembled WGS sequence"/>
</dbReference>
<evidence type="ECO:0000313" key="12">
    <source>
        <dbReference type="Proteomes" id="UP000228596"/>
    </source>
</evidence>
<feature type="short sequence motif" description="'HIGH' region" evidence="10">
    <location>
        <begin position="28"/>
        <end position="36"/>
    </location>
</feature>
<evidence type="ECO:0000256" key="5">
    <source>
        <dbReference type="ARBA" id="ARBA00022741"/>
    </source>
</evidence>
<dbReference type="InterPro" id="IPR014729">
    <property type="entry name" value="Rossmann-like_a/b/a_fold"/>
</dbReference>
<dbReference type="EC" id="6.1.1.6" evidence="10"/>
<dbReference type="SUPFAM" id="SSF48163">
    <property type="entry name" value="An anticodon-binding domain of class I aminoacyl-tRNA synthetases"/>
    <property type="match status" value="1"/>
</dbReference>
<dbReference type="GO" id="GO:0005737">
    <property type="term" value="C:cytoplasm"/>
    <property type="evidence" value="ECO:0007669"/>
    <property type="project" value="UniProtKB-SubCell"/>
</dbReference>
<comment type="catalytic activity">
    <reaction evidence="9 10">
        <text>tRNA(Lys) + L-lysine + ATP = L-lysyl-tRNA(Lys) + AMP + diphosphate</text>
        <dbReference type="Rhea" id="RHEA:20792"/>
        <dbReference type="Rhea" id="RHEA-COMP:9696"/>
        <dbReference type="Rhea" id="RHEA-COMP:9697"/>
        <dbReference type="ChEBI" id="CHEBI:30616"/>
        <dbReference type="ChEBI" id="CHEBI:32551"/>
        <dbReference type="ChEBI" id="CHEBI:33019"/>
        <dbReference type="ChEBI" id="CHEBI:78442"/>
        <dbReference type="ChEBI" id="CHEBI:78529"/>
        <dbReference type="ChEBI" id="CHEBI:456215"/>
        <dbReference type="EC" id="6.1.1.6"/>
    </reaction>
</comment>
<dbReference type="NCBIfam" id="TIGR00467">
    <property type="entry name" value="lysS_arch"/>
    <property type="match status" value="1"/>
</dbReference>
<comment type="similarity">
    <text evidence="2 10">Belongs to the class-I aminoacyl-tRNA synthetase family.</text>
</comment>
<keyword evidence="5 10" id="KW-0547">Nucleotide-binding</keyword>
<gene>
    <name evidence="10" type="primary">lysS</name>
    <name evidence="11" type="ORF">COT77_00380</name>
</gene>
<feature type="short sequence motif" description="'KMSKS' region" evidence="10">
    <location>
        <begin position="279"/>
        <end position="283"/>
    </location>
</feature>
<protein>
    <recommendedName>
        <fullName evidence="10">Lysine--tRNA ligase</fullName>
        <ecNumber evidence="10">6.1.1.6</ecNumber>
    </recommendedName>
    <alternativeName>
        <fullName evidence="10">Lysyl-tRNA synthetase</fullName>
        <shortName evidence="10">LysRS</shortName>
    </alternativeName>
</protein>
<evidence type="ECO:0000256" key="9">
    <source>
        <dbReference type="ARBA" id="ARBA00048573"/>
    </source>
</evidence>
<dbReference type="InterPro" id="IPR042078">
    <property type="entry name" value="Lys-tRNA-ligase_SC_fold"/>
</dbReference>
<dbReference type="PANTHER" id="PTHR37940">
    <property type="entry name" value="LYSINE--TRNA LIGASE"/>
    <property type="match status" value="1"/>
</dbReference>
<dbReference type="Gene3D" id="1.10.10.770">
    <property type="match status" value="1"/>
</dbReference>
<keyword evidence="3 10" id="KW-0963">Cytoplasm</keyword>
<dbReference type="Gene3D" id="3.40.50.620">
    <property type="entry name" value="HUPs"/>
    <property type="match status" value="2"/>
</dbReference>
<organism evidence="11 12">
    <name type="scientific">Candidatus Berkelbacteria bacterium CG10_big_fil_rev_8_21_14_0_10_41_12</name>
    <dbReference type="NCBI Taxonomy" id="1974513"/>
    <lineage>
        <taxon>Bacteria</taxon>
        <taxon>Candidatus Berkelbacteria</taxon>
    </lineage>
</organism>
<proteinExistence type="inferred from homology"/>
<name>A0A2M6WY36_9BACT</name>
<keyword evidence="8 10" id="KW-0030">Aminoacyl-tRNA synthetase</keyword>
<evidence type="ECO:0000256" key="2">
    <source>
        <dbReference type="ARBA" id="ARBA00005594"/>
    </source>
</evidence>
<keyword evidence="4 10" id="KW-0436">Ligase</keyword>
<evidence type="ECO:0000256" key="1">
    <source>
        <dbReference type="ARBA" id="ARBA00004496"/>
    </source>
</evidence>
<dbReference type="GO" id="GO:0006430">
    <property type="term" value="P:lysyl-tRNA aminoacylation"/>
    <property type="evidence" value="ECO:0007669"/>
    <property type="project" value="UniProtKB-UniRule"/>
</dbReference>
<dbReference type="EMBL" id="PEZV01000002">
    <property type="protein sequence ID" value="PIT97673.1"/>
    <property type="molecule type" value="Genomic_DNA"/>
</dbReference>
<dbReference type="InterPro" id="IPR001412">
    <property type="entry name" value="aa-tRNA-synth_I_CS"/>
</dbReference>